<feature type="active site" description="Proton acceptor" evidence="2">
    <location>
        <position position="63"/>
    </location>
</feature>
<organism evidence="3 4">
    <name type="scientific">Candidatus Acidulodesulfobacterium acidiphilum</name>
    <dbReference type="NCBI Taxonomy" id="2597224"/>
    <lineage>
        <taxon>Bacteria</taxon>
        <taxon>Deltaproteobacteria</taxon>
        <taxon>Candidatus Acidulodesulfobacterales</taxon>
        <taxon>Candidatus Acidulodesulfobacterium</taxon>
    </lineage>
</organism>
<dbReference type="EC" id="2.5.1.-" evidence="2"/>
<dbReference type="Pfam" id="PF01255">
    <property type="entry name" value="Prenyltransf"/>
    <property type="match status" value="1"/>
</dbReference>
<evidence type="ECO:0000313" key="4">
    <source>
        <dbReference type="Proteomes" id="UP000322454"/>
    </source>
</evidence>
<reference evidence="3 4" key="1">
    <citation type="submission" date="2019-01" db="EMBL/GenBank/DDBJ databases">
        <title>Insights into ecological role of a new deltaproteobacterial order Candidatus Sinidesulfobacterales (Sva0485) by metagenomics and metatranscriptomics.</title>
        <authorList>
            <person name="Tan S."/>
            <person name="Liu J."/>
            <person name="Fang Y."/>
            <person name="Hedlund B."/>
            <person name="Lian Z.-H."/>
            <person name="Huang L.-Y."/>
            <person name="Li J.-T."/>
            <person name="Huang L.-N."/>
            <person name="Li W.-J."/>
            <person name="Jiang H.-C."/>
            <person name="Dong H.-L."/>
            <person name="Shu W.-S."/>
        </authorList>
    </citation>
    <scope>NUCLEOTIDE SEQUENCE [LARGE SCALE GENOMIC DNA]</scope>
    <source>
        <strain evidence="3">AP4</strain>
    </source>
</reference>
<feature type="binding site" evidence="2">
    <location>
        <position position="32"/>
    </location>
    <ligand>
        <name>substrate</name>
    </ligand>
</feature>
<comment type="similarity">
    <text evidence="2">Belongs to the UPP synthase family.</text>
</comment>
<comment type="function">
    <text evidence="2">Catalyzes the condensation of isopentenyl diphosphate (IPP) with allylic pyrophosphates generating different type of terpenoids.</text>
</comment>
<dbReference type="PANTHER" id="PTHR10291:SF0">
    <property type="entry name" value="DEHYDRODOLICHYL DIPHOSPHATE SYNTHASE 2"/>
    <property type="match status" value="1"/>
</dbReference>
<dbReference type="CDD" id="cd00475">
    <property type="entry name" value="Cis_IPPS"/>
    <property type="match status" value="1"/>
</dbReference>
<feature type="binding site" evidence="2">
    <location>
        <position position="66"/>
    </location>
    <ligand>
        <name>substrate</name>
    </ligand>
</feature>
<dbReference type="SUPFAM" id="SSF64005">
    <property type="entry name" value="Undecaprenyl diphosphate synthase"/>
    <property type="match status" value="1"/>
</dbReference>
<keyword evidence="1 2" id="KW-0808">Transferase</keyword>
<proteinExistence type="inferred from homology"/>
<dbReference type="GO" id="GO:0045547">
    <property type="term" value="F:ditrans,polycis-polyprenyl diphosphate synthase [(2E,6E)-farnesyl diphosphate specific] activity"/>
    <property type="evidence" value="ECO:0007669"/>
    <property type="project" value="TreeGrafter"/>
</dbReference>
<comment type="caution">
    <text evidence="3">The sequence shown here is derived from an EMBL/GenBank/DDBJ whole genome shotgun (WGS) entry which is preliminary data.</text>
</comment>
<dbReference type="PANTHER" id="PTHR10291">
    <property type="entry name" value="DEHYDRODOLICHYL DIPHOSPHATE SYNTHASE FAMILY MEMBER"/>
    <property type="match status" value="1"/>
</dbReference>
<dbReference type="Gene3D" id="3.40.1180.10">
    <property type="entry name" value="Decaprenyl diphosphate synthase-like"/>
    <property type="match status" value="1"/>
</dbReference>
<comment type="subunit">
    <text evidence="2">Homodimer.</text>
</comment>
<dbReference type="InterPro" id="IPR036424">
    <property type="entry name" value="UPP_synth-like_sf"/>
</dbReference>
<dbReference type="GO" id="GO:0000287">
    <property type="term" value="F:magnesium ion binding"/>
    <property type="evidence" value="ECO:0007669"/>
    <property type="project" value="UniProtKB-UniRule"/>
</dbReference>
<accession>A0A520X9D8</accession>
<gene>
    <name evidence="3" type="ORF">EVJ48_08275</name>
</gene>
<feature type="binding site" evidence="2">
    <location>
        <position position="64"/>
    </location>
    <ligand>
        <name>substrate</name>
    </ligand>
</feature>
<dbReference type="HAMAP" id="MF_01139">
    <property type="entry name" value="ISPT"/>
    <property type="match status" value="1"/>
</dbReference>
<dbReference type="EMBL" id="SHMQ01000030">
    <property type="protein sequence ID" value="RZV37793.1"/>
    <property type="molecule type" value="Genomic_DNA"/>
</dbReference>
<dbReference type="GO" id="GO:0016094">
    <property type="term" value="P:polyprenol biosynthetic process"/>
    <property type="evidence" value="ECO:0007669"/>
    <property type="project" value="TreeGrafter"/>
</dbReference>
<dbReference type="NCBIfam" id="TIGR00055">
    <property type="entry name" value="uppS"/>
    <property type="match status" value="1"/>
</dbReference>
<feature type="active site" evidence="2">
    <location>
        <position position="15"/>
    </location>
</feature>
<feature type="binding site" evidence="2">
    <location>
        <begin position="60"/>
        <end position="62"/>
    </location>
    <ligand>
        <name>substrate</name>
    </ligand>
</feature>
<feature type="binding site" evidence="2">
    <location>
        <position position="20"/>
    </location>
    <ligand>
        <name>substrate</name>
    </ligand>
</feature>
<evidence type="ECO:0000256" key="1">
    <source>
        <dbReference type="ARBA" id="ARBA00022679"/>
    </source>
</evidence>
<feature type="binding site" evidence="2">
    <location>
        <position position="202"/>
    </location>
    <ligand>
        <name>Mg(2+)</name>
        <dbReference type="ChEBI" id="CHEBI:18420"/>
    </ligand>
</feature>
<dbReference type="InterPro" id="IPR018520">
    <property type="entry name" value="UPP_synth-like_CS"/>
</dbReference>
<protein>
    <recommendedName>
        <fullName evidence="2">Isoprenyl transferase</fullName>
        <ecNumber evidence="2">2.5.1.-</ecNumber>
    </recommendedName>
</protein>
<dbReference type="AlphaFoldDB" id="A0A520X9D8"/>
<name>A0A520X9D8_9DELT</name>
<evidence type="ECO:0000256" key="2">
    <source>
        <dbReference type="HAMAP-Rule" id="MF_01139"/>
    </source>
</evidence>
<feature type="binding site" evidence="2">
    <location>
        <begin position="16"/>
        <end position="19"/>
    </location>
    <ligand>
        <name>substrate</name>
    </ligand>
</feature>
<dbReference type="NCBIfam" id="NF011405">
    <property type="entry name" value="PRK14830.1"/>
    <property type="match status" value="1"/>
</dbReference>
<dbReference type="FunFam" id="3.40.1180.10:FF:000001">
    <property type="entry name" value="(2E,6E)-farnesyl-diphosphate-specific ditrans,polycis-undecaprenyl-diphosphate synthase"/>
    <property type="match status" value="1"/>
</dbReference>
<feature type="binding site" evidence="2">
    <location>
        <position position="28"/>
    </location>
    <ligand>
        <name>substrate</name>
    </ligand>
</feature>
<dbReference type="InterPro" id="IPR001441">
    <property type="entry name" value="UPP_synth-like"/>
</dbReference>
<dbReference type="PROSITE" id="PS01066">
    <property type="entry name" value="UPP_SYNTHASE"/>
    <property type="match status" value="1"/>
</dbReference>
<keyword evidence="2" id="KW-0479">Metal-binding</keyword>
<comment type="cofactor">
    <cofactor evidence="2">
        <name>Mg(2+)</name>
        <dbReference type="ChEBI" id="CHEBI:18420"/>
    </cofactor>
    <text evidence="2">Binds 2 magnesium ions per subunit.</text>
</comment>
<dbReference type="Proteomes" id="UP000322454">
    <property type="component" value="Unassembled WGS sequence"/>
</dbReference>
<evidence type="ECO:0000313" key="3">
    <source>
        <dbReference type="EMBL" id="RZV37793.1"/>
    </source>
</evidence>
<keyword evidence="2" id="KW-0460">Magnesium</keyword>
<sequence length="235" mass="27216">MTFKNLPGHIAIIMDGNGRWAQKRNLDRIYGHLEGIKSLKSVVKGVIDYKIKYLTVYAFSSENWQRPEEEVDYLMELLEQYIEIELPYLIKNKIRLNFIGNLEKLPEKSKIAVSRAIDKTKNGSELILTLAISYGSKEEILNAVRKISEDVKKKSINLTDINDGLFSSYLYTAGIPDPDLIIRTSGEERLSNFMLYQAAYAELYFTKTLWPDFRKKNLIAALKNYEKRSRRFGKT</sequence>
<feature type="binding site" evidence="2">
    <location>
        <position position="15"/>
    </location>
    <ligand>
        <name>Mg(2+)</name>
        <dbReference type="ChEBI" id="CHEBI:18420"/>
    </ligand>
</feature>
<feature type="binding site" evidence="2">
    <location>
        <begin position="189"/>
        <end position="191"/>
    </location>
    <ligand>
        <name>substrate</name>
    </ligand>
</feature>
<feature type="binding site" evidence="2">
    <location>
        <position position="183"/>
    </location>
    <ligand>
        <name>substrate</name>
    </ligand>
</feature>